<protein>
    <submittedName>
        <fullName evidence="6">Peptide/nickel transport system substrate-binding protein</fullName>
    </submittedName>
</protein>
<dbReference type="GO" id="GO:1904680">
    <property type="term" value="F:peptide transmembrane transporter activity"/>
    <property type="evidence" value="ECO:0007669"/>
    <property type="project" value="TreeGrafter"/>
</dbReference>
<dbReference type="AlphaFoldDB" id="A0A1W1WCJ9"/>
<dbReference type="EMBL" id="FWWY01000001">
    <property type="protein sequence ID" value="SMC04024.1"/>
    <property type="molecule type" value="Genomic_DNA"/>
</dbReference>
<proteinExistence type="inferred from homology"/>
<reference evidence="7" key="1">
    <citation type="submission" date="2017-04" db="EMBL/GenBank/DDBJ databases">
        <authorList>
            <person name="Varghese N."/>
            <person name="Submissions S."/>
        </authorList>
    </citation>
    <scope>NUCLEOTIDE SEQUENCE [LARGE SCALE GENOMIC DNA]</scope>
    <source>
        <strain evidence="7">DSM 9293</strain>
    </source>
</reference>
<dbReference type="Pfam" id="PF00496">
    <property type="entry name" value="SBP_bac_5"/>
    <property type="match status" value="1"/>
</dbReference>
<dbReference type="PANTHER" id="PTHR30290">
    <property type="entry name" value="PERIPLASMIC BINDING COMPONENT OF ABC TRANSPORTER"/>
    <property type="match status" value="1"/>
</dbReference>
<dbReference type="InterPro" id="IPR030678">
    <property type="entry name" value="Peptide/Ni-bd"/>
</dbReference>
<dbReference type="Gene3D" id="3.40.190.10">
    <property type="entry name" value="Periplasmic binding protein-like II"/>
    <property type="match status" value="1"/>
</dbReference>
<evidence type="ECO:0000313" key="7">
    <source>
        <dbReference type="Proteomes" id="UP000192660"/>
    </source>
</evidence>
<dbReference type="InterPro" id="IPR000914">
    <property type="entry name" value="SBP_5_dom"/>
</dbReference>
<evidence type="ECO:0000313" key="6">
    <source>
        <dbReference type="EMBL" id="SMC04024.1"/>
    </source>
</evidence>
<dbReference type="Proteomes" id="UP000192660">
    <property type="component" value="Unassembled WGS sequence"/>
</dbReference>
<keyword evidence="7" id="KW-1185">Reference proteome</keyword>
<accession>A0A1W1WCJ9</accession>
<dbReference type="InterPro" id="IPR039424">
    <property type="entry name" value="SBP_5"/>
</dbReference>
<dbReference type="GO" id="GO:0042597">
    <property type="term" value="C:periplasmic space"/>
    <property type="evidence" value="ECO:0007669"/>
    <property type="project" value="UniProtKB-ARBA"/>
</dbReference>
<evidence type="ECO:0000256" key="2">
    <source>
        <dbReference type="ARBA" id="ARBA00005695"/>
    </source>
</evidence>
<dbReference type="Gene3D" id="3.10.105.10">
    <property type="entry name" value="Dipeptide-binding Protein, Domain 3"/>
    <property type="match status" value="1"/>
</dbReference>
<dbReference type="SUPFAM" id="SSF53850">
    <property type="entry name" value="Periplasmic binding protein-like II"/>
    <property type="match status" value="1"/>
</dbReference>
<dbReference type="GO" id="GO:0043190">
    <property type="term" value="C:ATP-binding cassette (ABC) transporter complex"/>
    <property type="evidence" value="ECO:0007669"/>
    <property type="project" value="InterPro"/>
</dbReference>
<evidence type="ECO:0000256" key="4">
    <source>
        <dbReference type="ARBA" id="ARBA00022729"/>
    </source>
</evidence>
<comment type="subcellular location">
    <subcellularLocation>
        <location evidence="1">Cell envelope</location>
    </subcellularLocation>
</comment>
<keyword evidence="4" id="KW-0732">Signal</keyword>
<dbReference type="OrthoDB" id="9801912at2"/>
<evidence type="ECO:0000259" key="5">
    <source>
        <dbReference type="Pfam" id="PF00496"/>
    </source>
</evidence>
<dbReference type="GO" id="GO:0015833">
    <property type="term" value="P:peptide transport"/>
    <property type="evidence" value="ECO:0007669"/>
    <property type="project" value="TreeGrafter"/>
</dbReference>
<dbReference type="PIRSF" id="PIRSF002741">
    <property type="entry name" value="MppA"/>
    <property type="match status" value="1"/>
</dbReference>
<evidence type="ECO:0000256" key="3">
    <source>
        <dbReference type="ARBA" id="ARBA00022448"/>
    </source>
</evidence>
<dbReference type="GO" id="GO:0030313">
    <property type="term" value="C:cell envelope"/>
    <property type="evidence" value="ECO:0007669"/>
    <property type="project" value="UniProtKB-SubCell"/>
</dbReference>
<keyword evidence="3" id="KW-0813">Transport</keyword>
<dbReference type="CDD" id="cd08513">
    <property type="entry name" value="PBP2_thermophilic_Hb8_like"/>
    <property type="match status" value="1"/>
</dbReference>
<comment type="similarity">
    <text evidence="2">Belongs to the bacterial solute-binding protein 5 family.</text>
</comment>
<feature type="domain" description="Solute-binding protein family 5" evidence="5">
    <location>
        <begin position="95"/>
        <end position="481"/>
    </location>
</feature>
<sequence>MVLHLSFRTLSLVSVSVLLPIVAGCGASVSSKSPSPNSSKTVVIALPVQTAPNWFFPVFSTNTFSAVNIELDALLYKPLFDVTPHDTIDFSHSLISKATWNKTDTAVTLNINPRYHWSNGHPISASDIIFTWNLMKAASGNSSSLPWNYGGAGSGGVPNDFKSVTAINSQTVKVTLNTAVNPQWFLLNGLGQMNPVPASVWDKYPNNIIEELTYIKNIANNPTASVFRVVDGPYMFSQVKPNESWSFVANPHYGGKKSQIKTLIFQYETSSDNEFAALKKGTITVGYLPLSLYKSRQQLANIDTIIPGYVWGMSYLQPNMHHNAPNDIGSLFKKLYIRQALAYGINQPGIIQSFFDGQGISESGPIPSRPVTPYFDQQLKNPVYAFNPHTGKALLIDHGWKEIDGVMTKNGKTLSFTLNYNAGSQTVTDIAELLKSDWAQEGINVKLVSTPFDELIALPNDKWSMIWLGLGSWIYAPDYYPTGGALFKTNAALNGEGYSNSEMNHLINLTYSPYQSTTQEIQRLDQYQEFAAHHIPVIWMPYAANFYVVNKSLHGYKQSMNLVSGLIYPNYWSLQ</sequence>
<name>A0A1W1WCJ9_SULTA</name>
<gene>
    <name evidence="6" type="ORF">SAMN00768000_1419</name>
</gene>
<organism evidence="6 7">
    <name type="scientific">Sulfobacillus thermosulfidooxidans (strain DSM 9293 / VKM B-1269 / AT-1)</name>
    <dbReference type="NCBI Taxonomy" id="929705"/>
    <lineage>
        <taxon>Bacteria</taxon>
        <taxon>Bacillati</taxon>
        <taxon>Bacillota</taxon>
        <taxon>Clostridia</taxon>
        <taxon>Eubacteriales</taxon>
        <taxon>Clostridiales Family XVII. Incertae Sedis</taxon>
        <taxon>Sulfobacillus</taxon>
    </lineage>
</organism>
<evidence type="ECO:0000256" key="1">
    <source>
        <dbReference type="ARBA" id="ARBA00004196"/>
    </source>
</evidence>
<dbReference type="PANTHER" id="PTHR30290:SF10">
    <property type="entry name" value="PERIPLASMIC OLIGOPEPTIDE-BINDING PROTEIN-RELATED"/>
    <property type="match status" value="1"/>
</dbReference>